<name>A0A251YLW9_9MICO</name>
<reference evidence="1 2" key="1">
    <citation type="submission" date="2016-08" db="EMBL/GenBank/DDBJ databases">
        <title>Genome sequence of Clavibacter michiganensis spp strain CFBP8017.</title>
        <authorList>
            <person name="Thapa S.P."/>
            <person name="Coaker G."/>
            <person name="Jacques M.-A."/>
        </authorList>
    </citation>
    <scope>NUCLEOTIDE SEQUENCE [LARGE SCALE GENOMIC DNA]</scope>
    <source>
        <strain evidence="1">CFBP8017</strain>
    </source>
</reference>
<dbReference type="GO" id="GO:0019700">
    <property type="term" value="P:organic phosphonate catabolic process"/>
    <property type="evidence" value="ECO:0007669"/>
    <property type="project" value="InterPro"/>
</dbReference>
<dbReference type="RefSeq" id="WP_086517016.1">
    <property type="nucleotide sequence ID" value="NZ_MDJY01000031.1"/>
</dbReference>
<gene>
    <name evidence="1" type="primary">phnJ</name>
    <name evidence="1" type="ORF">BFL36_05660</name>
</gene>
<dbReference type="Pfam" id="PF06007">
    <property type="entry name" value="PhnJ"/>
    <property type="match status" value="1"/>
</dbReference>
<dbReference type="SFLD" id="SFLDS00033">
    <property type="entry name" value="Radical_SAM_Phosphonate_Metabo"/>
    <property type="match status" value="1"/>
</dbReference>
<dbReference type="Proteomes" id="UP000195011">
    <property type="component" value="Unassembled WGS sequence"/>
</dbReference>
<dbReference type="GO" id="GO:0051539">
    <property type="term" value="F:4 iron, 4 sulfur cluster binding"/>
    <property type="evidence" value="ECO:0007669"/>
    <property type="project" value="InterPro"/>
</dbReference>
<accession>A0A251YLW9</accession>
<dbReference type="GO" id="GO:0016829">
    <property type="term" value="F:lyase activity"/>
    <property type="evidence" value="ECO:0007669"/>
    <property type="project" value="UniProtKB-KW"/>
</dbReference>
<evidence type="ECO:0000313" key="1">
    <source>
        <dbReference type="EMBL" id="OUE25028.1"/>
    </source>
</evidence>
<evidence type="ECO:0000313" key="2">
    <source>
        <dbReference type="Proteomes" id="UP000195011"/>
    </source>
</evidence>
<comment type="caution">
    <text evidence="1">The sequence shown here is derived from an EMBL/GenBank/DDBJ whole genome shotgun (WGS) entry which is preliminary data.</text>
</comment>
<protein>
    <submittedName>
        <fullName evidence="1">Alpha-D-ribose 1-methylphosphonate 5-phosphate C-P lyase</fullName>
    </submittedName>
</protein>
<keyword evidence="1" id="KW-0456">Lyase</keyword>
<dbReference type="PIRSF" id="PIRSF011468">
    <property type="entry name" value="PhnJ"/>
    <property type="match status" value="1"/>
</dbReference>
<dbReference type="EMBL" id="MDJY01000031">
    <property type="protein sequence ID" value="OUE25028.1"/>
    <property type="molecule type" value="Genomic_DNA"/>
</dbReference>
<dbReference type="SFLD" id="SFLDG01115">
    <property type="entry name" value="Phosphonate_metabolism_(PhnJ)"/>
    <property type="match status" value="1"/>
</dbReference>
<proteinExistence type="predicted"/>
<dbReference type="AlphaFoldDB" id="A0A251YLW9"/>
<dbReference type="SFLD" id="SFLDF00379">
    <property type="entry name" value="Phosphonate_metabolism_(PhnJ)"/>
    <property type="match status" value="1"/>
</dbReference>
<organism evidence="1 2">
    <name type="scientific">Clavibacter michiganensis</name>
    <dbReference type="NCBI Taxonomy" id="28447"/>
    <lineage>
        <taxon>Bacteria</taxon>
        <taxon>Bacillati</taxon>
        <taxon>Actinomycetota</taxon>
        <taxon>Actinomycetes</taxon>
        <taxon>Micrococcales</taxon>
        <taxon>Microbacteriaceae</taxon>
        <taxon>Clavibacter</taxon>
    </lineage>
</organism>
<sequence>MSSSLLGYNLGYLDEQTKRMIRRALLKAVAIPGFQVPFASREVPMPRGWGTGGVQVTAAIIGEDDVLKVIDQGADDTTNAVSIRQFFASVARVATTTRTDEATVIQTRHRIPETPLADGQVVVYQVPLPEPLRFLEPRETETRRLHALEEYGLMYVKLYEDIAHYGHFAKTYDYPVMVDDRYLMAPSPIPSFDNPKMHMSPALQLFGAGREKRIYAVPPFTRVESLGFEDHPFEPQTFADPCAICGSTGVYLDEVITDDRGASVSVCSDTDHCERTAADADTARAHDEEALA</sequence>
<dbReference type="InterPro" id="IPR010306">
    <property type="entry name" value="PhnJ"/>
</dbReference>